<feature type="domain" description="MaoC-like" evidence="1">
    <location>
        <begin position="10"/>
        <end position="119"/>
    </location>
</feature>
<dbReference type="AlphaFoldDB" id="A0A553GTM1"/>
<evidence type="ECO:0000313" key="2">
    <source>
        <dbReference type="EMBL" id="TRX72833.1"/>
    </source>
</evidence>
<dbReference type="EMBL" id="VJOY01000028">
    <property type="protein sequence ID" value="TRX72833.1"/>
    <property type="molecule type" value="Genomic_DNA"/>
</dbReference>
<dbReference type="CDD" id="cd03441">
    <property type="entry name" value="R_hydratase_like"/>
    <property type="match status" value="1"/>
</dbReference>
<dbReference type="OrthoDB" id="9796589at2"/>
<sequence length="137" mass="14437">MTPPNELVPGMAFAFRKTLSVAEQALFTGISGNLAPLYVDKLKARDAGAADLVVFELAAAALATTCLNRLGGATRRIGLFDVRFPRSLLVGETLEARAVVEAVDGDEVRCQVTGARVTTGQVVFEGRATLVPFEGQG</sequence>
<evidence type="ECO:0000259" key="1">
    <source>
        <dbReference type="Pfam" id="PF01575"/>
    </source>
</evidence>
<name>A0A553GTM1_9PSED</name>
<dbReference type="Proteomes" id="UP000315235">
    <property type="component" value="Unassembled WGS sequence"/>
</dbReference>
<dbReference type="SUPFAM" id="SSF54637">
    <property type="entry name" value="Thioesterase/thiol ester dehydrase-isomerase"/>
    <property type="match status" value="1"/>
</dbReference>
<dbReference type="InterPro" id="IPR029069">
    <property type="entry name" value="HotDog_dom_sf"/>
</dbReference>
<keyword evidence="3" id="KW-1185">Reference proteome</keyword>
<accession>A0A553GTM1</accession>
<evidence type="ECO:0000313" key="3">
    <source>
        <dbReference type="Proteomes" id="UP000315235"/>
    </source>
</evidence>
<dbReference type="Gene3D" id="3.10.129.10">
    <property type="entry name" value="Hotdog Thioesterase"/>
    <property type="match status" value="1"/>
</dbReference>
<proteinExistence type="predicted"/>
<organism evidence="2 3">
    <name type="scientific">Pseudomonas mangiferae</name>
    <dbReference type="NCBI Taxonomy" id="2593654"/>
    <lineage>
        <taxon>Bacteria</taxon>
        <taxon>Pseudomonadati</taxon>
        <taxon>Pseudomonadota</taxon>
        <taxon>Gammaproteobacteria</taxon>
        <taxon>Pseudomonadales</taxon>
        <taxon>Pseudomonadaceae</taxon>
        <taxon>Pseudomonas</taxon>
    </lineage>
</organism>
<gene>
    <name evidence="2" type="ORF">FM069_20870</name>
</gene>
<dbReference type="Pfam" id="PF01575">
    <property type="entry name" value="MaoC_dehydratas"/>
    <property type="match status" value="1"/>
</dbReference>
<comment type="caution">
    <text evidence="2">The sequence shown here is derived from an EMBL/GenBank/DDBJ whole genome shotgun (WGS) entry which is preliminary data.</text>
</comment>
<protein>
    <submittedName>
        <fullName evidence="2">Acyl dehydratase</fullName>
    </submittedName>
</protein>
<dbReference type="RefSeq" id="WP_143490339.1">
    <property type="nucleotide sequence ID" value="NZ_VJOY01000028.1"/>
</dbReference>
<reference evidence="2 3" key="1">
    <citation type="submission" date="2019-07" db="EMBL/GenBank/DDBJ databases">
        <title>Pseudomonas mangiferae sp. nov., isolated from bark of mango tree in Thailand.</title>
        <authorList>
            <person name="Srisuk N."/>
            <person name="Anurat P."/>
        </authorList>
    </citation>
    <scope>NUCLEOTIDE SEQUENCE [LARGE SCALE GENOMIC DNA]</scope>
    <source>
        <strain evidence="2 3">DMKU_BBB3-04</strain>
    </source>
</reference>
<dbReference type="InterPro" id="IPR002539">
    <property type="entry name" value="MaoC-like_dom"/>
</dbReference>